<dbReference type="InterPro" id="IPR043502">
    <property type="entry name" value="DNA/RNA_pol_sf"/>
</dbReference>
<keyword evidence="3" id="KW-0695">RNA-directed DNA polymerase</keyword>
<dbReference type="AlphaFoldDB" id="V5WJG9"/>
<keyword evidence="3" id="KW-0808">Transferase</keyword>
<protein>
    <submittedName>
        <fullName evidence="3">Retron-type RNA-directed DNA polymerase</fullName>
        <ecNumber evidence="3">2.7.7.49</ecNumber>
    </submittedName>
</protein>
<comment type="similarity">
    <text evidence="1">Belongs to the bacterial reverse transcriptase family.</text>
</comment>
<dbReference type="CDD" id="cd01651">
    <property type="entry name" value="RT_G2_intron"/>
    <property type="match status" value="1"/>
</dbReference>
<keyword evidence="4" id="KW-1185">Reference proteome</keyword>
<gene>
    <name evidence="3" type="ORF">L21SP2_2427</name>
</gene>
<evidence type="ECO:0000313" key="4">
    <source>
        <dbReference type="Proteomes" id="UP000018680"/>
    </source>
</evidence>
<dbReference type="GO" id="GO:0003964">
    <property type="term" value="F:RNA-directed DNA polymerase activity"/>
    <property type="evidence" value="ECO:0007669"/>
    <property type="project" value="UniProtKB-KW"/>
</dbReference>
<keyword evidence="3" id="KW-0548">Nucleotidyltransferase</keyword>
<dbReference type="PANTHER" id="PTHR34047">
    <property type="entry name" value="NUCLEAR INTRON MATURASE 1, MITOCHONDRIAL-RELATED"/>
    <property type="match status" value="1"/>
</dbReference>
<dbReference type="Pfam" id="PF08388">
    <property type="entry name" value="GIIM"/>
    <property type="match status" value="1"/>
</dbReference>
<dbReference type="HOGENOM" id="CLU_013584_2_1_12"/>
<dbReference type="EMBL" id="CP006939">
    <property type="protein sequence ID" value="AHC15780.1"/>
    <property type="molecule type" value="Genomic_DNA"/>
</dbReference>
<accession>V5WJG9</accession>
<dbReference type="PANTHER" id="PTHR34047:SF8">
    <property type="entry name" value="PROTEIN YKFC"/>
    <property type="match status" value="1"/>
</dbReference>
<dbReference type="InterPro" id="IPR013597">
    <property type="entry name" value="Mat_intron_G2"/>
</dbReference>
<dbReference type="RefSeq" id="WP_024268684.1">
    <property type="nucleotide sequence ID" value="NC_023035.1"/>
</dbReference>
<dbReference type="InterPro" id="IPR000477">
    <property type="entry name" value="RT_dom"/>
</dbReference>
<evidence type="ECO:0000256" key="1">
    <source>
        <dbReference type="ARBA" id="ARBA00034120"/>
    </source>
</evidence>
<dbReference type="OrthoDB" id="9793236at2"/>
<dbReference type="eggNOG" id="COG3344">
    <property type="taxonomic scope" value="Bacteria"/>
</dbReference>
<dbReference type="InterPro" id="IPR043128">
    <property type="entry name" value="Rev_trsase/Diguanyl_cyclase"/>
</dbReference>
<feature type="domain" description="Reverse transcriptase" evidence="2">
    <location>
        <begin position="1"/>
        <end position="190"/>
    </location>
</feature>
<organism evidence="3 4">
    <name type="scientific">Salinispira pacifica</name>
    <dbReference type="NCBI Taxonomy" id="1307761"/>
    <lineage>
        <taxon>Bacteria</taxon>
        <taxon>Pseudomonadati</taxon>
        <taxon>Spirochaetota</taxon>
        <taxon>Spirochaetia</taxon>
        <taxon>Spirochaetales</taxon>
        <taxon>Spirochaetaceae</taxon>
        <taxon>Salinispira</taxon>
    </lineage>
</organism>
<dbReference type="Pfam" id="PF00078">
    <property type="entry name" value="RVT_1"/>
    <property type="match status" value="1"/>
</dbReference>
<evidence type="ECO:0000259" key="2">
    <source>
        <dbReference type="PROSITE" id="PS50878"/>
    </source>
</evidence>
<dbReference type="Gene3D" id="3.30.70.270">
    <property type="match status" value="1"/>
</dbReference>
<evidence type="ECO:0000313" key="3">
    <source>
        <dbReference type="EMBL" id="AHC15780.1"/>
    </source>
</evidence>
<sequence length="333" mass="38570">MGIPYLFSGESIFDPDFHPSSYGYRPGRSAHQAIDKASTFMRRYELEWVVDMDLSKCFDTLKHDFLLTQVRKRVADGSILNLIRLFLESGVMTDAGEENTEEGSPQGGVISPLLANIYLDFFDQWSMARGYRIVRYADDILIFASSQKGAERRLAAATHFLEEEMGLAVNREKTHITNLYEGVRYLGVVISRHHTRIQEKKVKAFKDKVRKLTRRNSGRPLGSTIYELNPVLRGFANYFRIANCTKVFRELMSWVRRRLRAIQLRLWKRSSRLHRRLRQLGFQGEFKHIKMSSWRSAKSPLAAMALQNKHFEEMNLFSLDKVQVAISVRQLAG</sequence>
<dbReference type="EC" id="2.7.7.49" evidence="3"/>
<dbReference type="Proteomes" id="UP000018680">
    <property type="component" value="Chromosome"/>
</dbReference>
<dbReference type="SUPFAM" id="SSF56672">
    <property type="entry name" value="DNA/RNA polymerases"/>
    <property type="match status" value="1"/>
</dbReference>
<dbReference type="KEGG" id="slr:L21SP2_2427"/>
<proteinExistence type="inferred from homology"/>
<dbReference type="STRING" id="1307761.L21SP2_2427"/>
<dbReference type="InterPro" id="IPR051083">
    <property type="entry name" value="GrpII_Intron_Splice-Mob/Def"/>
</dbReference>
<reference evidence="3 4" key="1">
    <citation type="journal article" date="2015" name="Stand. Genomic Sci.">
        <title>Complete genome sequence and description of Salinispira pacifica gen. nov., sp. nov., a novel spirochaete isolated form a hypersaline microbial mat.</title>
        <authorList>
            <person name="Ben Hania W."/>
            <person name="Joseph M."/>
            <person name="Schumann P."/>
            <person name="Bunk B."/>
            <person name="Fiebig A."/>
            <person name="Sproer C."/>
            <person name="Klenk H.P."/>
            <person name="Fardeau M.L."/>
            <person name="Spring S."/>
        </authorList>
    </citation>
    <scope>NUCLEOTIDE SEQUENCE [LARGE SCALE GENOMIC DNA]</scope>
    <source>
        <strain evidence="3 4">L21-RPul-D2</strain>
    </source>
</reference>
<name>V5WJG9_9SPIO</name>
<dbReference type="PATRIC" id="fig|1307761.3.peg.2419"/>
<dbReference type="PROSITE" id="PS50878">
    <property type="entry name" value="RT_POL"/>
    <property type="match status" value="1"/>
</dbReference>